<dbReference type="AlphaFoldDB" id="A0A2P2PK96"/>
<evidence type="ECO:0000313" key="1">
    <source>
        <dbReference type="EMBL" id="MBX55122.1"/>
    </source>
</evidence>
<proteinExistence type="predicted"/>
<organism evidence="1">
    <name type="scientific">Rhizophora mucronata</name>
    <name type="common">Asiatic mangrove</name>
    <dbReference type="NCBI Taxonomy" id="61149"/>
    <lineage>
        <taxon>Eukaryota</taxon>
        <taxon>Viridiplantae</taxon>
        <taxon>Streptophyta</taxon>
        <taxon>Embryophyta</taxon>
        <taxon>Tracheophyta</taxon>
        <taxon>Spermatophyta</taxon>
        <taxon>Magnoliopsida</taxon>
        <taxon>eudicotyledons</taxon>
        <taxon>Gunneridae</taxon>
        <taxon>Pentapetalae</taxon>
        <taxon>rosids</taxon>
        <taxon>fabids</taxon>
        <taxon>Malpighiales</taxon>
        <taxon>Rhizophoraceae</taxon>
        <taxon>Rhizophora</taxon>
    </lineage>
</organism>
<accession>A0A2P2PK96</accession>
<name>A0A2P2PK96_RHIMU</name>
<reference evidence="1" key="1">
    <citation type="submission" date="2018-02" db="EMBL/GenBank/DDBJ databases">
        <title>Rhizophora mucronata_Transcriptome.</title>
        <authorList>
            <person name="Meera S.P."/>
            <person name="Sreeshan A."/>
            <person name="Augustine A."/>
        </authorList>
    </citation>
    <scope>NUCLEOTIDE SEQUENCE</scope>
    <source>
        <tissue evidence="1">Leaf</tissue>
    </source>
</reference>
<protein>
    <submittedName>
        <fullName evidence="1">Uncharacterized protein</fullName>
    </submittedName>
</protein>
<dbReference type="EMBL" id="GGEC01074638">
    <property type="protein sequence ID" value="MBX55122.1"/>
    <property type="molecule type" value="Transcribed_RNA"/>
</dbReference>
<sequence>MPSLAAGVTKGRVRMELIAGSSGEL</sequence>